<keyword evidence="2" id="KW-1185">Reference proteome</keyword>
<dbReference type="EMBL" id="BQNB010014806">
    <property type="protein sequence ID" value="GJT32612.1"/>
    <property type="molecule type" value="Genomic_DNA"/>
</dbReference>
<comment type="caution">
    <text evidence="1">The sequence shown here is derived from an EMBL/GenBank/DDBJ whole genome shotgun (WGS) entry which is preliminary data.</text>
</comment>
<reference evidence="1" key="2">
    <citation type="submission" date="2022-01" db="EMBL/GenBank/DDBJ databases">
        <authorList>
            <person name="Yamashiro T."/>
            <person name="Shiraishi A."/>
            <person name="Satake H."/>
            <person name="Nakayama K."/>
        </authorList>
    </citation>
    <scope>NUCLEOTIDE SEQUENCE</scope>
</reference>
<accession>A0ABQ5D2M9</accession>
<protein>
    <submittedName>
        <fullName evidence="1">Uncharacterized protein</fullName>
    </submittedName>
</protein>
<sequence length="356" mass="40726">MPTEMELVLGIRAPQGSSHKVSETSQHLKSLCIILIKFANIRSERCFSMKNDNPAIATSNKRMVGYLKDGDGDGNSQHLRDQDIPQNYLATFTPQKQLTPEQIFWSNDLIEMKAEALKEQTKASQPIKALTMKLVKIERKNLLIANDNLIDDCLSKDVFYITTNSELTVSRFTKIHDAHTLVQAHCLELHAELSKLRDKIQIDDHNELINRFSNLEKNESFPSRKGQHHQKIENANLSTKGDPYEARTVEHLILGLRFQITQLTEKVTTLQEQNELFRSKNRKIKQHYKDLYDSIKITHAKHIEQTIALLTKNENLKVQIHNKMQCITTNLVKPRVLAPGKFAIDVEPIPPRNGVG</sequence>
<gene>
    <name evidence="1" type="ORF">Tco_0923031</name>
</gene>
<evidence type="ECO:0000313" key="2">
    <source>
        <dbReference type="Proteomes" id="UP001151760"/>
    </source>
</evidence>
<reference evidence="1" key="1">
    <citation type="journal article" date="2022" name="Int. J. Mol. Sci.">
        <title>Draft Genome of Tanacetum Coccineum: Genomic Comparison of Closely Related Tanacetum-Family Plants.</title>
        <authorList>
            <person name="Yamashiro T."/>
            <person name="Shiraishi A."/>
            <person name="Nakayama K."/>
            <person name="Satake H."/>
        </authorList>
    </citation>
    <scope>NUCLEOTIDE SEQUENCE</scope>
</reference>
<dbReference type="Proteomes" id="UP001151760">
    <property type="component" value="Unassembled WGS sequence"/>
</dbReference>
<evidence type="ECO:0000313" key="1">
    <source>
        <dbReference type="EMBL" id="GJT32612.1"/>
    </source>
</evidence>
<name>A0ABQ5D2M9_9ASTR</name>
<organism evidence="1 2">
    <name type="scientific">Tanacetum coccineum</name>
    <dbReference type="NCBI Taxonomy" id="301880"/>
    <lineage>
        <taxon>Eukaryota</taxon>
        <taxon>Viridiplantae</taxon>
        <taxon>Streptophyta</taxon>
        <taxon>Embryophyta</taxon>
        <taxon>Tracheophyta</taxon>
        <taxon>Spermatophyta</taxon>
        <taxon>Magnoliopsida</taxon>
        <taxon>eudicotyledons</taxon>
        <taxon>Gunneridae</taxon>
        <taxon>Pentapetalae</taxon>
        <taxon>asterids</taxon>
        <taxon>campanulids</taxon>
        <taxon>Asterales</taxon>
        <taxon>Asteraceae</taxon>
        <taxon>Asteroideae</taxon>
        <taxon>Anthemideae</taxon>
        <taxon>Anthemidinae</taxon>
        <taxon>Tanacetum</taxon>
    </lineage>
</organism>
<proteinExistence type="predicted"/>